<protein>
    <recommendedName>
        <fullName evidence="7 8">Phospho-N-acetylmuramoyl-pentapeptide-transferase</fullName>
        <ecNumber evidence="7 8">2.7.8.13</ecNumber>
    </recommendedName>
    <alternativeName>
        <fullName evidence="7">UDP-MurNAc-pentapeptide phosphotransferase</fullName>
    </alternativeName>
</protein>
<feature type="transmembrane region" description="Helical" evidence="7">
    <location>
        <begin position="216"/>
        <end position="233"/>
    </location>
</feature>
<evidence type="ECO:0000256" key="1">
    <source>
        <dbReference type="ARBA" id="ARBA00004141"/>
    </source>
</evidence>
<dbReference type="GO" id="GO:0008963">
    <property type="term" value="F:phospho-N-acetylmuramoyl-pentapeptide-transferase activity"/>
    <property type="evidence" value="ECO:0007669"/>
    <property type="project" value="UniProtKB-UniRule"/>
</dbReference>
<keyword evidence="7" id="KW-0131">Cell cycle</keyword>
<dbReference type="FunCoup" id="A0A5R8QB94">
    <property type="interactions" value="374"/>
</dbReference>
<comment type="pathway">
    <text evidence="7">Cell wall biogenesis; peptidoglycan biosynthesis.</text>
</comment>
<organism evidence="10 11">
    <name type="scientific">Culicoidibacter larvae</name>
    <dbReference type="NCBI Taxonomy" id="2579976"/>
    <lineage>
        <taxon>Bacteria</taxon>
        <taxon>Bacillati</taxon>
        <taxon>Bacillota</taxon>
        <taxon>Culicoidibacteria</taxon>
        <taxon>Culicoidibacterales</taxon>
        <taxon>Culicoidibacteraceae</taxon>
        <taxon>Culicoidibacter</taxon>
    </lineage>
</organism>
<evidence type="ECO:0000256" key="7">
    <source>
        <dbReference type="HAMAP-Rule" id="MF_00038"/>
    </source>
</evidence>
<dbReference type="AlphaFoldDB" id="A0A5R8QB94"/>
<keyword evidence="11" id="KW-1185">Reference proteome</keyword>
<comment type="subcellular location">
    <subcellularLocation>
        <location evidence="7">Cell membrane</location>
        <topology evidence="7">Multi-pass membrane protein</topology>
    </subcellularLocation>
    <subcellularLocation>
        <location evidence="1">Membrane</location>
        <topology evidence="1">Multi-pass membrane protein</topology>
    </subcellularLocation>
</comment>
<gene>
    <name evidence="7" type="primary">mraY</name>
    <name evidence="10" type="ORF">FEZ08_09980</name>
</gene>
<dbReference type="GO" id="GO:0005886">
    <property type="term" value="C:plasma membrane"/>
    <property type="evidence" value="ECO:0007669"/>
    <property type="project" value="UniProtKB-SubCell"/>
</dbReference>
<dbReference type="GO" id="GO:0051301">
    <property type="term" value="P:cell division"/>
    <property type="evidence" value="ECO:0007669"/>
    <property type="project" value="UniProtKB-KW"/>
</dbReference>
<dbReference type="Pfam" id="PF10555">
    <property type="entry name" value="MraY_sig1"/>
    <property type="match status" value="1"/>
</dbReference>
<comment type="cofactor">
    <cofactor evidence="7 9">
        <name>Mg(2+)</name>
        <dbReference type="ChEBI" id="CHEBI:18420"/>
    </cofactor>
</comment>
<dbReference type="InParanoid" id="A0A5R8QB94"/>
<dbReference type="OrthoDB" id="9805475at2"/>
<dbReference type="NCBIfam" id="TIGR00445">
    <property type="entry name" value="mraY"/>
    <property type="match status" value="1"/>
</dbReference>
<comment type="catalytic activity">
    <reaction evidence="7">
        <text>UDP-N-acetyl-alpha-D-muramoyl-L-alanyl-gamma-D-glutamyl-meso-2,6-diaminopimeloyl-D-alanyl-D-alanine + di-trans,octa-cis-undecaprenyl phosphate = di-trans,octa-cis-undecaprenyl diphospho-N-acetyl-alpha-D-muramoyl-L-alanyl-D-glutamyl-meso-2,6-diaminopimeloyl-D-alanyl-D-alanine + UMP</text>
        <dbReference type="Rhea" id="RHEA:28386"/>
        <dbReference type="ChEBI" id="CHEBI:57865"/>
        <dbReference type="ChEBI" id="CHEBI:60392"/>
        <dbReference type="ChEBI" id="CHEBI:61386"/>
        <dbReference type="ChEBI" id="CHEBI:61387"/>
        <dbReference type="EC" id="2.7.8.13"/>
    </reaction>
</comment>
<keyword evidence="7" id="KW-0961">Cell wall biogenesis/degradation</keyword>
<dbReference type="GO" id="GO:0071555">
    <property type="term" value="P:cell wall organization"/>
    <property type="evidence" value="ECO:0007669"/>
    <property type="project" value="UniProtKB-KW"/>
</dbReference>
<keyword evidence="7" id="KW-0133">Cell shape</keyword>
<feature type="binding site" evidence="9">
    <location>
        <position position="184"/>
    </location>
    <ligand>
        <name>Mg(2+)</name>
        <dbReference type="ChEBI" id="CHEBI:18420"/>
    </ligand>
</feature>
<evidence type="ECO:0000256" key="2">
    <source>
        <dbReference type="ARBA" id="ARBA00005583"/>
    </source>
</evidence>
<dbReference type="GO" id="GO:0051992">
    <property type="term" value="F:UDP-N-acetylmuramoyl-L-alanyl-D-glutamyl-meso-2,6-diaminopimelyl-D-alanyl-D-alanine:undecaprenyl-phosphate transferase activity"/>
    <property type="evidence" value="ECO:0007669"/>
    <property type="project" value="RHEA"/>
</dbReference>
<name>A0A5R8QB94_9FIRM</name>
<evidence type="ECO:0000256" key="3">
    <source>
        <dbReference type="ARBA" id="ARBA00022679"/>
    </source>
</evidence>
<dbReference type="InterPro" id="IPR018480">
    <property type="entry name" value="PNAcMuramoyl-5peptid_Trfase_CS"/>
</dbReference>
<dbReference type="PROSITE" id="PS01348">
    <property type="entry name" value="MRAY_2"/>
    <property type="match status" value="1"/>
</dbReference>
<evidence type="ECO:0000256" key="5">
    <source>
        <dbReference type="ARBA" id="ARBA00022989"/>
    </source>
</evidence>
<feature type="transmembrane region" description="Helical" evidence="7">
    <location>
        <begin position="191"/>
        <end position="210"/>
    </location>
</feature>
<keyword evidence="7 9" id="KW-0460">Magnesium</keyword>
<proteinExistence type="inferred from homology"/>
<dbReference type="GO" id="GO:0046872">
    <property type="term" value="F:metal ion binding"/>
    <property type="evidence" value="ECO:0007669"/>
    <property type="project" value="UniProtKB-KW"/>
</dbReference>
<evidence type="ECO:0000313" key="11">
    <source>
        <dbReference type="Proteomes" id="UP000306912"/>
    </source>
</evidence>
<keyword evidence="7" id="KW-0132">Cell division</keyword>
<comment type="caution">
    <text evidence="10">The sequence shown here is derived from an EMBL/GenBank/DDBJ whole genome shotgun (WGS) entry which is preliminary data.</text>
</comment>
<feature type="transmembrane region" description="Helical" evidence="7">
    <location>
        <begin position="324"/>
        <end position="342"/>
    </location>
</feature>
<dbReference type="InterPro" id="IPR000715">
    <property type="entry name" value="Glycosyl_transferase_4"/>
</dbReference>
<dbReference type="EMBL" id="VBWP01000009">
    <property type="protein sequence ID" value="TLG72160.1"/>
    <property type="molecule type" value="Genomic_DNA"/>
</dbReference>
<feature type="transmembrane region" description="Helical" evidence="7">
    <location>
        <begin position="6"/>
        <end position="29"/>
    </location>
</feature>
<dbReference type="UniPathway" id="UPA00219"/>
<keyword evidence="6 7" id="KW-0472">Membrane</keyword>
<keyword evidence="7 9" id="KW-0479">Metal-binding</keyword>
<dbReference type="CDD" id="cd06852">
    <property type="entry name" value="GT_MraY"/>
    <property type="match status" value="1"/>
</dbReference>
<feature type="transmembrane region" description="Helical" evidence="7">
    <location>
        <begin position="127"/>
        <end position="145"/>
    </location>
</feature>
<dbReference type="InterPro" id="IPR003524">
    <property type="entry name" value="PNAcMuramoyl-5peptid_Trfase"/>
</dbReference>
<feature type="transmembrane region" description="Helical" evidence="7">
    <location>
        <begin position="267"/>
        <end position="290"/>
    </location>
</feature>
<dbReference type="Pfam" id="PF00953">
    <property type="entry name" value="Glycos_transf_4"/>
    <property type="match status" value="1"/>
</dbReference>
<feature type="binding site" evidence="9">
    <location>
        <position position="244"/>
    </location>
    <ligand>
        <name>Mg(2+)</name>
        <dbReference type="ChEBI" id="CHEBI:18420"/>
    </ligand>
</feature>
<dbReference type="PANTHER" id="PTHR22926">
    <property type="entry name" value="PHOSPHO-N-ACETYLMURAMOYL-PENTAPEPTIDE-TRANSFERASE"/>
    <property type="match status" value="1"/>
</dbReference>
<dbReference type="HAMAP" id="MF_00038">
    <property type="entry name" value="MraY"/>
    <property type="match status" value="1"/>
</dbReference>
<feature type="transmembrane region" description="Helical" evidence="7">
    <location>
        <begin position="240"/>
        <end position="261"/>
    </location>
</feature>
<evidence type="ECO:0000256" key="9">
    <source>
        <dbReference type="PIRSR" id="PIRSR600715-1"/>
    </source>
</evidence>
<evidence type="ECO:0000256" key="8">
    <source>
        <dbReference type="NCBIfam" id="TIGR00445"/>
    </source>
</evidence>
<dbReference type="GO" id="GO:0008360">
    <property type="term" value="P:regulation of cell shape"/>
    <property type="evidence" value="ECO:0007669"/>
    <property type="project" value="UniProtKB-KW"/>
</dbReference>
<dbReference type="Proteomes" id="UP000306912">
    <property type="component" value="Unassembled WGS sequence"/>
</dbReference>
<feature type="transmembrane region" description="Helical" evidence="7">
    <location>
        <begin position="91"/>
        <end position="115"/>
    </location>
</feature>
<evidence type="ECO:0000256" key="4">
    <source>
        <dbReference type="ARBA" id="ARBA00022692"/>
    </source>
</evidence>
<reference evidence="10 11" key="1">
    <citation type="submission" date="2019-05" db="EMBL/GenBank/DDBJ databases">
        <title>Culicoidintestinum kansasii gen. nov., sp. nov. from the gastrointestinal tract of the biting midge, Culicoides sonorensis.</title>
        <authorList>
            <person name="Neupane S."/>
            <person name="Ghosh A."/>
            <person name="Gunther S."/>
            <person name="Martin K."/>
            <person name="Zurek L."/>
        </authorList>
    </citation>
    <scope>NUCLEOTIDE SEQUENCE [LARGE SCALE GENOMIC DNA]</scope>
    <source>
        <strain evidence="10 11">CS-1</strain>
    </source>
</reference>
<dbReference type="GO" id="GO:0009252">
    <property type="term" value="P:peptidoglycan biosynthetic process"/>
    <property type="evidence" value="ECO:0007669"/>
    <property type="project" value="UniProtKB-UniRule"/>
</dbReference>
<keyword evidence="7" id="KW-1003">Cell membrane</keyword>
<accession>A0A5R8QB94</accession>
<keyword evidence="5 7" id="KW-1133">Transmembrane helix</keyword>
<keyword evidence="4 7" id="KW-0812">Transmembrane</keyword>
<evidence type="ECO:0000313" key="10">
    <source>
        <dbReference type="EMBL" id="TLG72160.1"/>
    </source>
</evidence>
<feature type="transmembrane region" description="Helical" evidence="7">
    <location>
        <begin position="50"/>
        <end position="71"/>
    </location>
</feature>
<evidence type="ECO:0000256" key="6">
    <source>
        <dbReference type="ARBA" id="ARBA00023136"/>
    </source>
</evidence>
<comment type="similarity">
    <text evidence="2 7">Belongs to the glycosyltransferase 4 family. MraY subfamily.</text>
</comment>
<keyword evidence="7" id="KW-0573">Peptidoglycan synthesis</keyword>
<feature type="transmembrane region" description="Helical" evidence="7">
    <location>
        <begin position="157"/>
        <end position="179"/>
    </location>
</feature>
<dbReference type="PANTHER" id="PTHR22926:SF5">
    <property type="entry name" value="PHOSPHO-N-ACETYLMURAMOYL-PENTAPEPTIDE-TRANSFERASE HOMOLOG"/>
    <property type="match status" value="1"/>
</dbReference>
<dbReference type="EC" id="2.7.8.13" evidence="7 8"/>
<sequence>MDTILFLSFSVLLGFVTSAIIGKVGLPILKGLKARQEVREEGPEAHKSKSGTPTMGGWFFILATLLSLFILSASKTVIGFIGDSFSLGDSFFFLLSGLLFYAMIGFIDDFLKVVLKQNLGLRAWQKLVLQIVVVSFLVIFFQNLIKDTEVARDIVILQWIIQVPFWVYVPFVVLIFLATTNATNVTDGLDGLLSGCAAISFVAFAFIALMQNKVGVAIFCLVLTGALLGFLLYNKHPAKVFMGDTGSLAIGGLLAAVAVVLHAEFLLVIIGGIYVFETFSVLLQVVYFKYTKKRYGEGRRIFLMSPFHHHLELKGWNEQKIVRIFYIVCTGCAIVGVILAYFSNFNIY</sequence>
<keyword evidence="3 7" id="KW-0808">Transferase</keyword>
<comment type="function">
    <text evidence="7">Catalyzes the initial step of the lipid cycle reactions in the biosynthesis of the cell wall peptidoglycan: transfers peptidoglycan precursor phospho-MurNAc-pentapeptide from UDP-MurNAc-pentapeptide onto the lipid carrier undecaprenyl phosphate, yielding undecaprenyl-pyrophosphoryl-MurNAc-pentapeptide, known as lipid I.</text>
</comment>